<dbReference type="GO" id="GO:0004190">
    <property type="term" value="F:aspartic-type endopeptidase activity"/>
    <property type="evidence" value="ECO:0007669"/>
    <property type="project" value="UniProtKB-EC"/>
</dbReference>
<evidence type="ECO:0000313" key="4">
    <source>
        <dbReference type="Proteomes" id="UP000824247"/>
    </source>
</evidence>
<dbReference type="EMBL" id="JAHLFM010000043">
    <property type="protein sequence ID" value="MBU3831062.1"/>
    <property type="molecule type" value="Genomic_DNA"/>
</dbReference>
<organism evidence="3 4">
    <name type="scientific">Candidatus Ureaplasma intestinipullorum</name>
    <dbReference type="NCBI Taxonomy" id="2838770"/>
    <lineage>
        <taxon>Bacteria</taxon>
        <taxon>Bacillati</taxon>
        <taxon>Mycoplasmatota</taxon>
        <taxon>Mycoplasmoidales</taxon>
        <taxon>Mycoplasmoidaceae</taxon>
        <taxon>Ureaplasma</taxon>
    </lineage>
</organism>
<keyword evidence="2" id="KW-0472">Membrane</keyword>
<reference evidence="3" key="1">
    <citation type="journal article" date="2021" name="PeerJ">
        <title>Extensive microbial diversity within the chicken gut microbiome revealed by metagenomics and culture.</title>
        <authorList>
            <person name="Gilroy R."/>
            <person name="Ravi A."/>
            <person name="Getino M."/>
            <person name="Pursley I."/>
            <person name="Horton D.L."/>
            <person name="Alikhan N.F."/>
            <person name="Baker D."/>
            <person name="Gharbi K."/>
            <person name="Hall N."/>
            <person name="Watson M."/>
            <person name="Adriaenssens E.M."/>
            <person name="Foster-Nyarko E."/>
            <person name="Jarju S."/>
            <person name="Secka A."/>
            <person name="Antonio M."/>
            <person name="Oren A."/>
            <person name="Chaudhuri R.R."/>
            <person name="La Ragione R."/>
            <person name="Hildebrand F."/>
            <person name="Pallen M.J."/>
        </authorList>
    </citation>
    <scope>NUCLEOTIDE SEQUENCE</scope>
    <source>
        <strain evidence="3">A5-1222</strain>
    </source>
</reference>
<feature type="transmembrane region" description="Helical" evidence="2">
    <location>
        <begin position="29"/>
        <end position="54"/>
    </location>
</feature>
<evidence type="ECO:0000313" key="3">
    <source>
        <dbReference type="EMBL" id="MBU3831062.1"/>
    </source>
</evidence>
<evidence type="ECO:0000256" key="2">
    <source>
        <dbReference type="SAM" id="Phobius"/>
    </source>
</evidence>
<dbReference type="GO" id="GO:0006508">
    <property type="term" value="P:proteolysis"/>
    <property type="evidence" value="ECO:0007669"/>
    <property type="project" value="InterPro"/>
</dbReference>
<dbReference type="GO" id="GO:0016020">
    <property type="term" value="C:membrane"/>
    <property type="evidence" value="ECO:0007669"/>
    <property type="project" value="InterPro"/>
</dbReference>
<sequence length="192" mass="21708">MENNKTSFSQKILFKKQILRIKNKKINKYFLSLFSLKVIILKLVFFLILSILIFSSSFGIREYFIQYNPEGIVLNPGIAFSQLNNANLTTVYIVQSIPVVVAFIAIIFVRNPFICFGLMMLFFGGLCNVIDRSLDGVIINNQDLKNCVIDYIPIGKTMANLPDIYIIIGAGIAGLLSFIEVIKIIKNNDEIQ</sequence>
<dbReference type="AlphaFoldDB" id="A0A9E2NW37"/>
<feature type="transmembrane region" description="Helical" evidence="2">
    <location>
        <begin position="164"/>
        <end position="185"/>
    </location>
</feature>
<feature type="transmembrane region" description="Helical" evidence="2">
    <location>
        <begin position="116"/>
        <end position="134"/>
    </location>
</feature>
<proteinExistence type="inferred from homology"/>
<keyword evidence="2" id="KW-1133">Transmembrane helix</keyword>
<dbReference type="EC" id="3.4.23.36" evidence="3"/>
<keyword evidence="2" id="KW-0812">Transmembrane</keyword>
<gene>
    <name evidence="3" type="ORF">H9897_02815</name>
</gene>
<feature type="transmembrane region" description="Helical" evidence="2">
    <location>
        <begin position="90"/>
        <end position="109"/>
    </location>
</feature>
<name>A0A9E2NW37_9BACT</name>
<dbReference type="Pfam" id="PF01252">
    <property type="entry name" value="Peptidase_A8"/>
    <property type="match status" value="1"/>
</dbReference>
<evidence type="ECO:0000256" key="1">
    <source>
        <dbReference type="RuleBase" id="RU004181"/>
    </source>
</evidence>
<reference evidence="3" key="2">
    <citation type="submission" date="2021-04" db="EMBL/GenBank/DDBJ databases">
        <authorList>
            <person name="Gilroy R."/>
        </authorList>
    </citation>
    <scope>NUCLEOTIDE SEQUENCE</scope>
    <source>
        <strain evidence="3">A5-1222</strain>
    </source>
</reference>
<comment type="caution">
    <text evidence="3">The sequence shown here is derived from an EMBL/GenBank/DDBJ whole genome shotgun (WGS) entry which is preliminary data.</text>
</comment>
<accession>A0A9E2NW37</accession>
<dbReference type="PRINTS" id="PR00781">
    <property type="entry name" value="LIPOSIGPTASE"/>
</dbReference>
<protein>
    <submittedName>
        <fullName evidence="3">Signal peptidase II</fullName>
        <ecNumber evidence="3">3.4.23.36</ecNumber>
    </submittedName>
</protein>
<dbReference type="InterPro" id="IPR001872">
    <property type="entry name" value="Peptidase_A8"/>
</dbReference>
<dbReference type="Proteomes" id="UP000824247">
    <property type="component" value="Unassembled WGS sequence"/>
</dbReference>
<keyword evidence="3" id="KW-0378">Hydrolase</keyword>
<comment type="similarity">
    <text evidence="1">Belongs to the peptidase A8 family.</text>
</comment>